<dbReference type="GO" id="GO:0102389">
    <property type="term" value="F:polyprenol reductase activity"/>
    <property type="evidence" value="ECO:0007669"/>
    <property type="project" value="UniProtKB-UniRule"/>
</dbReference>
<feature type="signal peptide" evidence="10">
    <location>
        <begin position="1"/>
        <end position="18"/>
    </location>
</feature>
<feature type="transmembrane region" description="Helical" evidence="9">
    <location>
        <begin position="68"/>
        <end position="85"/>
    </location>
</feature>
<dbReference type="EC" id="1.3.1.94" evidence="2 9"/>
<organism evidence="12">
    <name type="scientific">Lutzomyia longipalpis</name>
    <name type="common">Sand fly</name>
    <dbReference type="NCBI Taxonomy" id="7200"/>
    <lineage>
        <taxon>Eukaryota</taxon>
        <taxon>Metazoa</taxon>
        <taxon>Ecdysozoa</taxon>
        <taxon>Arthropoda</taxon>
        <taxon>Hexapoda</taxon>
        <taxon>Insecta</taxon>
        <taxon>Pterygota</taxon>
        <taxon>Neoptera</taxon>
        <taxon>Endopterygota</taxon>
        <taxon>Diptera</taxon>
        <taxon>Nematocera</taxon>
        <taxon>Psychodoidea</taxon>
        <taxon>Psychodidae</taxon>
        <taxon>Lutzomyia</taxon>
        <taxon>Lutzomyia</taxon>
    </lineage>
</organism>
<evidence type="ECO:0000256" key="6">
    <source>
        <dbReference type="ARBA" id="ARBA00046320"/>
    </source>
</evidence>
<dbReference type="PROSITE" id="PS50244">
    <property type="entry name" value="S5A_REDUCTASE"/>
    <property type="match status" value="1"/>
</dbReference>
<feature type="transmembrane region" description="Helical" evidence="9">
    <location>
        <begin position="315"/>
        <end position="339"/>
    </location>
</feature>
<keyword evidence="9" id="KW-0560">Oxidoreductase</keyword>
<dbReference type="GO" id="GO:0005789">
    <property type="term" value="C:endoplasmic reticulum membrane"/>
    <property type="evidence" value="ECO:0007669"/>
    <property type="project" value="UniProtKB-SubCell"/>
</dbReference>
<evidence type="ECO:0000256" key="5">
    <source>
        <dbReference type="ARBA" id="ARBA00023136"/>
    </source>
</evidence>
<feature type="chain" id="PRO_5028878430" description="Polyprenal reductase" evidence="10">
    <location>
        <begin position="19"/>
        <end position="371"/>
    </location>
</feature>
<feature type="transmembrane region" description="Helical" evidence="9">
    <location>
        <begin position="12"/>
        <end position="33"/>
    </location>
</feature>
<evidence type="ECO:0000313" key="12">
    <source>
        <dbReference type="EMBL" id="MBC1175763.1"/>
    </source>
</evidence>
<evidence type="ECO:0000256" key="9">
    <source>
        <dbReference type="RuleBase" id="RU367081"/>
    </source>
</evidence>
<evidence type="ECO:0000256" key="8">
    <source>
        <dbReference type="ARBA" id="ARBA00049427"/>
    </source>
</evidence>
<dbReference type="AlphaFoldDB" id="A0A7G3AW94"/>
<comment type="pathway">
    <text evidence="9">Protein modification; protein glycosylation.</text>
</comment>
<dbReference type="GO" id="GO:0160198">
    <property type="term" value="F:polyprenal reductase activity"/>
    <property type="evidence" value="ECO:0007669"/>
    <property type="project" value="UniProtKB-EC"/>
</dbReference>
<name>A0A7G3AW94_LUTLO</name>
<comment type="subcellular location">
    <subcellularLocation>
        <location evidence="1">Endomembrane system</location>
        <topology evidence="1">Multi-pass membrane protein</topology>
    </subcellularLocation>
    <subcellularLocation>
        <location evidence="9">Endoplasmic reticulum membrane</location>
    </subcellularLocation>
</comment>
<feature type="transmembrane region" description="Helical" evidence="9">
    <location>
        <begin position="132"/>
        <end position="149"/>
    </location>
</feature>
<keyword evidence="3 9" id="KW-0812">Transmembrane</keyword>
<dbReference type="VEuPathDB" id="VectorBase:LLONM1_003639"/>
<evidence type="ECO:0000256" key="2">
    <source>
        <dbReference type="ARBA" id="ARBA00012522"/>
    </source>
</evidence>
<reference evidence="12" key="1">
    <citation type="journal article" date="2020" name="BMC">
        <title>Leishmania infection induces a limited differential gene expression in the sand fly midgut.</title>
        <authorList>
            <person name="Coutinho-Abreu I.V."/>
            <person name="Serafim T.D."/>
            <person name="Meneses C."/>
            <person name="Kamhawi S."/>
            <person name="Oliveira F."/>
            <person name="Valenzuela J.G."/>
        </authorList>
    </citation>
    <scope>NUCLEOTIDE SEQUENCE</scope>
    <source>
        <strain evidence="12">Jacobina</strain>
        <tissue evidence="12">Midgut</tissue>
    </source>
</reference>
<keyword evidence="10" id="KW-0732">Signal</keyword>
<keyword evidence="9" id="KW-0521">NADP</keyword>
<feature type="domain" description="3-oxo-5-alpha-steroid 4-dehydrogenase C-terminal" evidence="11">
    <location>
        <begin position="252"/>
        <end position="371"/>
    </location>
</feature>
<evidence type="ECO:0000256" key="4">
    <source>
        <dbReference type="ARBA" id="ARBA00022989"/>
    </source>
</evidence>
<dbReference type="InterPro" id="IPR039698">
    <property type="entry name" value="Dfg10/SRD5A3"/>
</dbReference>
<dbReference type="GO" id="GO:0016095">
    <property type="term" value="P:polyprenol catabolic process"/>
    <property type="evidence" value="ECO:0007669"/>
    <property type="project" value="UniProtKB-UniRule"/>
</dbReference>
<feature type="transmembrane region" description="Helical" evidence="9">
    <location>
        <begin position="253"/>
        <end position="272"/>
    </location>
</feature>
<dbReference type="PANTHER" id="PTHR14624:SF0">
    <property type="entry name" value="POLYPRENOL REDUCTASE"/>
    <property type="match status" value="1"/>
</dbReference>
<evidence type="ECO:0000256" key="1">
    <source>
        <dbReference type="ARBA" id="ARBA00004127"/>
    </source>
</evidence>
<evidence type="ECO:0000256" key="10">
    <source>
        <dbReference type="SAM" id="SignalP"/>
    </source>
</evidence>
<dbReference type="EMBL" id="GITU01007060">
    <property type="protein sequence ID" value="MBC1175763.1"/>
    <property type="molecule type" value="Transcribed_RNA"/>
</dbReference>
<evidence type="ECO:0000259" key="11">
    <source>
        <dbReference type="Pfam" id="PF02544"/>
    </source>
</evidence>
<dbReference type="PANTHER" id="PTHR14624">
    <property type="entry name" value="DFG10 PROTEIN"/>
    <property type="match status" value="1"/>
</dbReference>
<dbReference type="GO" id="GO:0006488">
    <property type="term" value="P:dolichol-linked oligosaccharide biosynthetic process"/>
    <property type="evidence" value="ECO:0007669"/>
    <property type="project" value="UniProtKB-UniRule"/>
</dbReference>
<accession>A0A7G3AW94</accession>
<sequence>MIFLLSNMEMLFFSMVAAVTIVGCLIGAVEPHLPAFITQSFRYGKHSLKDRRNHLVARLEVPKSSFRHFYVFALVWSTMALYLVLRTTVAGKPAPEALVTFLDFLCGMRRTEKNRRNHLVARLEVPKSSFRHFYVFALVWSTMALYLVLRTTVAGKPAPEALVTFLDFLCGMRRTEKSTSLETLLATFCLFLQCCRRFWETHFLQIFSRTSRINITHYLVGYIHYFGAFVAILGHSQGFVTVAGNAVITPDHLSWRILLSGAVFLYAWWHQWRSNVILARLRMDASGKVVTEKHLMPTGGYFEVVSSPHMMFECLMYISLILILRGNIAWLFVTAWVVANQAQVAHLTHAWYLETFPNYPKTRRALIPFVF</sequence>
<comment type="catalytic activity">
    <reaction evidence="8 9">
        <text>a di-trans,poly-cis-dolichal + NADP(+) = a di-trans,poly-cis-polyprenal + NADPH + H(+)</text>
        <dbReference type="Rhea" id="RHEA:80727"/>
        <dbReference type="Rhea" id="RHEA-COMP:19536"/>
        <dbReference type="Rhea" id="RHEA-COMP:19537"/>
        <dbReference type="ChEBI" id="CHEBI:15378"/>
        <dbReference type="ChEBI" id="CHEBI:57783"/>
        <dbReference type="ChEBI" id="CHEBI:58349"/>
        <dbReference type="ChEBI" id="CHEBI:231623"/>
        <dbReference type="ChEBI" id="CHEBI:231637"/>
        <dbReference type="EC" id="1.3.1.94"/>
    </reaction>
    <physiologicalReaction direction="right-to-left" evidence="8 9">
        <dbReference type="Rhea" id="RHEA:80729"/>
    </physiologicalReaction>
</comment>
<feature type="transmembrane region" description="Helical" evidence="9">
    <location>
        <begin position="215"/>
        <end position="233"/>
    </location>
</feature>
<comment type="similarity">
    <text evidence="6 9">Belongs to the steroid 5-alpha reductase family. Polyprenal reductase subfamily.</text>
</comment>
<protein>
    <recommendedName>
        <fullName evidence="7 9">Polyprenal reductase</fullName>
        <ecNumber evidence="2 9">1.3.1.94</ecNumber>
    </recommendedName>
</protein>
<proteinExistence type="inferred from homology"/>
<dbReference type="InterPro" id="IPR001104">
    <property type="entry name" value="3-oxo-5_a-steroid_4-DH_C"/>
</dbReference>
<dbReference type="Pfam" id="PF02544">
    <property type="entry name" value="Steroid_dh"/>
    <property type="match status" value="1"/>
</dbReference>
<dbReference type="GO" id="GO:0003865">
    <property type="term" value="F:3-oxo-5-alpha-steroid 4-dehydrogenase activity"/>
    <property type="evidence" value="ECO:0007669"/>
    <property type="project" value="TreeGrafter"/>
</dbReference>
<evidence type="ECO:0000256" key="3">
    <source>
        <dbReference type="ARBA" id="ARBA00022692"/>
    </source>
</evidence>
<keyword evidence="5 9" id="KW-0472">Membrane</keyword>
<dbReference type="UniPathway" id="UPA00378"/>
<keyword evidence="4 9" id="KW-1133">Transmembrane helix</keyword>
<evidence type="ECO:0000256" key="7">
    <source>
        <dbReference type="ARBA" id="ARBA00047186"/>
    </source>
</evidence>
<keyword evidence="9" id="KW-0256">Endoplasmic reticulum</keyword>
<comment type="function">
    <text evidence="9">Plays a key role in early steps of protein N-linked glycosylation by being involved in the conversion of polyprenol into dolichol. Acts as a polyprenal reductase that mediates the reduction of polyprenal into dolichal in a NADP-dependent mechanism. Dolichols are required for the synthesis of dolichol-linked monosaccharides and the oligosaccharide precursor used for N-glycosylation.</text>
</comment>